<protein>
    <submittedName>
        <fullName evidence="2">GFA family protein</fullName>
    </submittedName>
</protein>
<comment type="caution">
    <text evidence="2">The sequence shown here is derived from an EMBL/GenBank/DDBJ whole genome shotgun (WGS) entry which is preliminary data.</text>
</comment>
<reference evidence="2 3" key="1">
    <citation type="submission" date="2021-04" db="EMBL/GenBank/DDBJ databases">
        <authorList>
            <person name="Pira H."/>
            <person name="Risdian C."/>
            <person name="Wink J."/>
        </authorList>
    </citation>
    <scope>NUCLEOTIDE SEQUENCE [LARGE SCALE GENOMIC DNA]</scope>
    <source>
        <strain evidence="2 3">WH131</strain>
    </source>
</reference>
<sequence>MTGSAFSLSALYSEEGFRSLAGETVLGGLKGPTRHYFCKSCLSWLFTRPEGLNAMVNIRTPMLERPEHFPPFAEFYLDQGIPGAATGATRRFTDAPDTDAFFALTREYASWGGRPA</sequence>
<feature type="domain" description="CENP-V/GFA" evidence="1">
    <location>
        <begin position="2"/>
        <end position="78"/>
    </location>
</feature>
<accession>A0ABS6SKU7</accession>
<keyword evidence="3" id="KW-1185">Reference proteome</keyword>
<organism evidence="2 3">
    <name type="scientific">Erythrobacter ani</name>
    <dbReference type="NCBI Taxonomy" id="2827235"/>
    <lineage>
        <taxon>Bacteria</taxon>
        <taxon>Pseudomonadati</taxon>
        <taxon>Pseudomonadota</taxon>
        <taxon>Alphaproteobacteria</taxon>
        <taxon>Sphingomonadales</taxon>
        <taxon>Erythrobacteraceae</taxon>
        <taxon>Erythrobacter/Porphyrobacter group</taxon>
        <taxon>Erythrobacter</taxon>
    </lineage>
</organism>
<dbReference type="InterPro" id="IPR006913">
    <property type="entry name" value="CENP-V/GFA"/>
</dbReference>
<evidence type="ECO:0000313" key="2">
    <source>
        <dbReference type="EMBL" id="MBV7265663.1"/>
    </source>
</evidence>
<dbReference type="Pfam" id="PF04828">
    <property type="entry name" value="GFA"/>
    <property type="match status" value="1"/>
</dbReference>
<dbReference type="Proteomes" id="UP000699975">
    <property type="component" value="Unassembled WGS sequence"/>
</dbReference>
<gene>
    <name evidence="2" type="ORF">KCG45_05685</name>
</gene>
<dbReference type="EMBL" id="JAGSPB010000001">
    <property type="protein sequence ID" value="MBV7265663.1"/>
    <property type="molecule type" value="Genomic_DNA"/>
</dbReference>
<proteinExistence type="predicted"/>
<evidence type="ECO:0000313" key="3">
    <source>
        <dbReference type="Proteomes" id="UP000699975"/>
    </source>
</evidence>
<evidence type="ECO:0000259" key="1">
    <source>
        <dbReference type="Pfam" id="PF04828"/>
    </source>
</evidence>
<name>A0ABS6SKU7_9SPHN</name>